<keyword evidence="2" id="KW-1185">Reference proteome</keyword>
<protein>
    <recommendedName>
        <fullName evidence="3">Alkaline ceramidase</fullName>
    </recommendedName>
</protein>
<reference evidence="1 2" key="1">
    <citation type="submission" date="2018-02" db="EMBL/GenBank/DDBJ databases">
        <title>The draft genome of Sphingobacterium gobiense H7.</title>
        <authorList>
            <person name="Li L."/>
            <person name="Liu L."/>
            <person name="Zhang X."/>
            <person name="Wang T."/>
            <person name="Liang L."/>
        </authorList>
    </citation>
    <scope>NUCLEOTIDE SEQUENCE [LARGE SCALE GENOMIC DNA]</scope>
    <source>
        <strain evidence="1 2">ACCC 05757</strain>
    </source>
</reference>
<accession>A0A2S9JID8</accession>
<name>A0A2S9JID8_9SPHI</name>
<dbReference type="Proteomes" id="UP000238642">
    <property type="component" value="Unassembled WGS sequence"/>
</dbReference>
<dbReference type="OrthoDB" id="337762at2"/>
<dbReference type="RefSeq" id="WP_105727173.1">
    <property type="nucleotide sequence ID" value="NZ_PVBS01000003.1"/>
</dbReference>
<dbReference type="EMBL" id="PVBS01000003">
    <property type="protein sequence ID" value="PRD52659.1"/>
    <property type="molecule type" value="Genomic_DNA"/>
</dbReference>
<evidence type="ECO:0000313" key="2">
    <source>
        <dbReference type="Proteomes" id="UP000238642"/>
    </source>
</evidence>
<organism evidence="1 2">
    <name type="scientific">Sphingobacterium gobiense</name>
    <dbReference type="NCBI Taxonomy" id="1382456"/>
    <lineage>
        <taxon>Bacteria</taxon>
        <taxon>Pseudomonadati</taxon>
        <taxon>Bacteroidota</taxon>
        <taxon>Sphingobacteriia</taxon>
        <taxon>Sphingobacteriales</taxon>
        <taxon>Sphingobacteriaceae</taxon>
        <taxon>Sphingobacterium</taxon>
    </lineage>
</organism>
<sequence length="464" mass="51887">MIAKKDSLRDVYAGLGARFGLGTRNITPPIGIYTRNWGAAKFDQAIGIHQELLMQCLYTESAEGQVAIVLTADLGWWKNADDEKRLRQALLARFNLEETDLILALSHTHAGPSICSTDEDRPGGAFIAPYLDFLKDEAIACIAEAKLAIFDGRLTWGYGVCDLACNRDLQVGDDYLIGFNPIEKPDHTLLVGQLRDTSNILRGVICNYACHPTSFAHENELLSPDFVGELRVTIERDLHVPCLFLQGASGDLAPKKQYVKDPKLVEANGRQLGYAVLATLTQMGNGEQNWVYDKALISGAPLACWKFKDEHTPVDFKKVVLQVQVPYKKLGSAASILAEYQQCKDRVLKDRLWRKYNTRKTIGDQPTAKIPVWIWKMGNAILVAQANEAYSVYQMEIRKAFPNHCIAFVNIANGYVGYLAPKELYEKDIYAVWQSPYDCGSLEILIEETQKAILKLLAYETGMD</sequence>
<dbReference type="AlphaFoldDB" id="A0A2S9JID8"/>
<gene>
    <name evidence="1" type="ORF">C5749_15640</name>
</gene>
<evidence type="ECO:0000313" key="1">
    <source>
        <dbReference type="EMBL" id="PRD52659.1"/>
    </source>
</evidence>
<proteinExistence type="predicted"/>
<evidence type="ECO:0008006" key="3">
    <source>
        <dbReference type="Google" id="ProtNLM"/>
    </source>
</evidence>
<comment type="caution">
    <text evidence="1">The sequence shown here is derived from an EMBL/GenBank/DDBJ whole genome shotgun (WGS) entry which is preliminary data.</text>
</comment>